<dbReference type="InterPro" id="IPR036188">
    <property type="entry name" value="FAD/NAD-bd_sf"/>
</dbReference>
<feature type="domain" description="Rieske" evidence="6">
    <location>
        <begin position="421"/>
        <end position="507"/>
    </location>
</feature>
<dbReference type="InterPro" id="IPR005805">
    <property type="entry name" value="Rieske_Fe-S_prot_C"/>
</dbReference>
<keyword evidence="4" id="KW-0411">Iron-sulfur</keyword>
<dbReference type="SUPFAM" id="SSF50022">
    <property type="entry name" value="ISP domain"/>
    <property type="match status" value="1"/>
</dbReference>
<dbReference type="Pfam" id="PF00355">
    <property type="entry name" value="Rieske"/>
    <property type="match status" value="1"/>
</dbReference>
<evidence type="ECO:0000256" key="3">
    <source>
        <dbReference type="ARBA" id="ARBA00023004"/>
    </source>
</evidence>
<protein>
    <recommendedName>
        <fullName evidence="6">Rieske domain-containing protein</fullName>
    </recommendedName>
</protein>
<reference evidence="7 8" key="1">
    <citation type="journal article" date="2019" name="Int. J. Syst. Evol. Microbiol.">
        <title>The Global Catalogue of Microorganisms (GCM) 10K type strain sequencing project: providing services to taxonomists for standard genome sequencing and annotation.</title>
        <authorList>
            <consortium name="The Broad Institute Genomics Platform"/>
            <consortium name="The Broad Institute Genome Sequencing Center for Infectious Disease"/>
            <person name="Wu L."/>
            <person name="Ma J."/>
        </authorList>
    </citation>
    <scope>NUCLEOTIDE SEQUENCE [LARGE SCALE GENOMIC DNA]</scope>
    <source>
        <strain evidence="7 8">JCM 16013</strain>
    </source>
</reference>
<keyword evidence="5" id="KW-1015">Disulfide bond</keyword>
<dbReference type="SUPFAM" id="SSF51905">
    <property type="entry name" value="FAD/NAD(P)-binding domain"/>
    <property type="match status" value="1"/>
</dbReference>
<dbReference type="PANTHER" id="PTHR13847:SF274">
    <property type="entry name" value="RIESKE 2FE-2S IRON-SULFUR PROTEIN YHFW-RELATED"/>
    <property type="match status" value="1"/>
</dbReference>
<dbReference type="Pfam" id="PF01266">
    <property type="entry name" value="DAO"/>
    <property type="match status" value="1"/>
</dbReference>
<dbReference type="InterPro" id="IPR036922">
    <property type="entry name" value="Rieske_2Fe-2S_sf"/>
</dbReference>
<accession>A0ABN2TIH7</accession>
<evidence type="ECO:0000256" key="4">
    <source>
        <dbReference type="ARBA" id="ARBA00023014"/>
    </source>
</evidence>
<evidence type="ECO:0000313" key="7">
    <source>
        <dbReference type="EMBL" id="GAA2008965.1"/>
    </source>
</evidence>
<evidence type="ECO:0000256" key="1">
    <source>
        <dbReference type="ARBA" id="ARBA00022714"/>
    </source>
</evidence>
<keyword evidence="2" id="KW-0479">Metal-binding</keyword>
<gene>
    <name evidence="7" type="ORF">GCM10009838_88870</name>
</gene>
<name>A0ABN2TIH7_9ACTN</name>
<evidence type="ECO:0000256" key="2">
    <source>
        <dbReference type="ARBA" id="ARBA00022723"/>
    </source>
</evidence>
<dbReference type="PRINTS" id="PR00162">
    <property type="entry name" value="RIESKE"/>
</dbReference>
<keyword evidence="3" id="KW-0408">Iron</keyword>
<proteinExistence type="predicted"/>
<comment type="caution">
    <text evidence="7">The sequence shown here is derived from an EMBL/GenBank/DDBJ whole genome shotgun (WGS) entry which is preliminary data.</text>
</comment>
<dbReference type="Proteomes" id="UP001499854">
    <property type="component" value="Unassembled WGS sequence"/>
</dbReference>
<dbReference type="PANTHER" id="PTHR13847">
    <property type="entry name" value="SARCOSINE DEHYDROGENASE-RELATED"/>
    <property type="match status" value="1"/>
</dbReference>
<dbReference type="RefSeq" id="WP_344663299.1">
    <property type="nucleotide sequence ID" value="NZ_BAAAQM010000114.1"/>
</dbReference>
<dbReference type="InterPro" id="IPR006076">
    <property type="entry name" value="FAD-dep_OxRdtase"/>
</dbReference>
<evidence type="ECO:0000259" key="6">
    <source>
        <dbReference type="PROSITE" id="PS51296"/>
    </source>
</evidence>
<dbReference type="Gene3D" id="2.102.10.10">
    <property type="entry name" value="Rieske [2Fe-2S] iron-sulphur domain"/>
    <property type="match status" value="1"/>
</dbReference>
<dbReference type="PROSITE" id="PS51296">
    <property type="entry name" value="RIESKE"/>
    <property type="match status" value="1"/>
</dbReference>
<dbReference type="Gene3D" id="3.50.50.60">
    <property type="entry name" value="FAD/NAD(P)-binding domain"/>
    <property type="match status" value="1"/>
</dbReference>
<dbReference type="InterPro" id="IPR017941">
    <property type="entry name" value="Rieske_2Fe-2S"/>
</dbReference>
<organism evidence="7 8">
    <name type="scientific">Catenulispora subtropica</name>
    <dbReference type="NCBI Taxonomy" id="450798"/>
    <lineage>
        <taxon>Bacteria</taxon>
        <taxon>Bacillati</taxon>
        <taxon>Actinomycetota</taxon>
        <taxon>Actinomycetes</taxon>
        <taxon>Catenulisporales</taxon>
        <taxon>Catenulisporaceae</taxon>
        <taxon>Catenulispora</taxon>
    </lineage>
</organism>
<dbReference type="Gene3D" id="3.30.9.10">
    <property type="entry name" value="D-Amino Acid Oxidase, subunit A, domain 2"/>
    <property type="match status" value="1"/>
</dbReference>
<evidence type="ECO:0000256" key="5">
    <source>
        <dbReference type="ARBA" id="ARBA00023157"/>
    </source>
</evidence>
<sequence>MTGSSTVDVLEGEPVSLWIATAGTTSYPVLDGDVEVEVAVIGAGVAGLTTAWGLKRAGRSVAVLEAARVGTGVTGNTTGKVTSLHRLVYTELLHGHDADTARAYGQANQAGLEHIAHIVATEGIDCDFRRVANYTYAESEEALALVRDEAALAGSLGLPASFTTDVPLPFPVRGAVRFDDQAQLQAVAYVQGLARALHGDGSFVFEQTRARSLTDGAPCEVGTEHGTIRARDVIVATNVPFADRGSFDTRCRPFRSYLVAARTAGRLWDATFISADEPQRSILSAGIDGAGYLLAGGEGHPASEPADSASRYRKLAAFAHDRLAAGEIVHRWSTQDAMPADGLPYVGLMSPTSRHVYVVTGLRKWGLSNATAAALILTDTICGEPNPWAQVFDSNRTSGLGTHPAKDSTAAEDTFPVPPPFTPADLAALAPGDGAVWDVDGDQTAVYKDTDGRIHAVSAICTHLGCTVEFNAADTTWDCPCHGSRFTTDGTVVHDPAVDDLALLRIHPMAQQRRRVAAAARGRAGFLKVLRITGLASTLHCCAGAVDAFSGPNRPPDPGHQTADPPAGRAAMVRCAPAAPSGRLERKAAYPARSSPGVGWRQPRLCSTSVSVIPLSGNAQPRSTRHAGAACWEGTASWLRGQWQLSWNAVERLVAEPPDGAVQQVCGFVEQCRGRSVSD</sequence>
<keyword evidence="1" id="KW-0001">2Fe-2S</keyword>
<evidence type="ECO:0000313" key="8">
    <source>
        <dbReference type="Proteomes" id="UP001499854"/>
    </source>
</evidence>
<keyword evidence="8" id="KW-1185">Reference proteome</keyword>
<dbReference type="EMBL" id="BAAAQM010000114">
    <property type="protein sequence ID" value="GAA2008965.1"/>
    <property type="molecule type" value="Genomic_DNA"/>
</dbReference>